<dbReference type="SUPFAM" id="SSF53098">
    <property type="entry name" value="Ribonuclease H-like"/>
    <property type="match status" value="1"/>
</dbReference>
<dbReference type="InterPro" id="IPR012337">
    <property type="entry name" value="RNaseH-like_sf"/>
</dbReference>
<feature type="domain" description="JmjN" evidence="2">
    <location>
        <begin position="8"/>
        <end position="49"/>
    </location>
</feature>
<keyword evidence="4" id="KW-1185">Reference proteome</keyword>
<dbReference type="Proteomes" id="UP001219518">
    <property type="component" value="Unassembled WGS sequence"/>
</dbReference>
<dbReference type="GO" id="GO:0006357">
    <property type="term" value="P:regulation of transcription by RNA polymerase II"/>
    <property type="evidence" value="ECO:0007669"/>
    <property type="project" value="TreeGrafter"/>
</dbReference>
<dbReference type="InterPro" id="IPR052717">
    <property type="entry name" value="Vacuolar_transposase_reg"/>
</dbReference>
<dbReference type="GO" id="GO:0016874">
    <property type="term" value="F:ligase activity"/>
    <property type="evidence" value="ECO:0007669"/>
    <property type="project" value="UniProtKB-KW"/>
</dbReference>
<dbReference type="Pfam" id="PF05699">
    <property type="entry name" value="Dimer_Tnp_hAT"/>
    <property type="match status" value="1"/>
</dbReference>
<evidence type="ECO:0000256" key="1">
    <source>
        <dbReference type="SAM" id="MobiDB-lite"/>
    </source>
</evidence>
<dbReference type="EMBL" id="JAHWGI010001403">
    <property type="protein sequence ID" value="KAK3929754.1"/>
    <property type="molecule type" value="Genomic_DNA"/>
</dbReference>
<sequence length="418" mass="47704">MADPSTPGAVLRPSFKEFENFSAFLEENSSLILDSGVVKVVPPAEWTPIVKHFDPKIILSPPREMVIERKSTGQHFQIKFRKRNVCWTYSQFRTQLEKKYGTPEKFAPSIEDLYKEVSESDSCTAPERHKHLFFNLKELPQDVEVTKYKQAATFVSSAKKQQKRLKDLDLATLVWLEKFLRVFREQTTGLEGQEYPTLPLVAPAARILRDHCLADLLDTVVDQVAMRNRAYNLLNTKFIPTMKQMMATFLTPCFRTLDVLNEADRQKVTDHVRALLKGERDVEGDGGAGNPSTPEPVAEPQAASAPPTAKHRRVADLYKTFKAPIITKDDEIDQYIKFANSEIDVEDMYTFWRAEMDPVTGRFRNLAKLAHKIMGKPATSAGSERVFSKAGFVMQARRNRLAPRTVHNMLFLHCYLHN</sequence>
<dbReference type="Pfam" id="PF02375">
    <property type="entry name" value="JmjN"/>
    <property type="match status" value="1"/>
</dbReference>
<dbReference type="InterPro" id="IPR008906">
    <property type="entry name" value="HATC_C_dom"/>
</dbReference>
<comment type="caution">
    <text evidence="3">The sequence shown here is derived from an EMBL/GenBank/DDBJ whole genome shotgun (WGS) entry which is preliminary data.</text>
</comment>
<dbReference type="PROSITE" id="PS51183">
    <property type="entry name" value="JMJN"/>
    <property type="match status" value="1"/>
</dbReference>
<organism evidence="3 4">
    <name type="scientific">Frankliniella fusca</name>
    <dbReference type="NCBI Taxonomy" id="407009"/>
    <lineage>
        <taxon>Eukaryota</taxon>
        <taxon>Metazoa</taxon>
        <taxon>Ecdysozoa</taxon>
        <taxon>Arthropoda</taxon>
        <taxon>Hexapoda</taxon>
        <taxon>Insecta</taxon>
        <taxon>Pterygota</taxon>
        <taxon>Neoptera</taxon>
        <taxon>Paraneoptera</taxon>
        <taxon>Thysanoptera</taxon>
        <taxon>Terebrantia</taxon>
        <taxon>Thripoidea</taxon>
        <taxon>Thripidae</taxon>
        <taxon>Frankliniella</taxon>
    </lineage>
</organism>
<dbReference type="SMART" id="SM00545">
    <property type="entry name" value="JmjN"/>
    <property type="match status" value="1"/>
</dbReference>
<dbReference type="PANTHER" id="PTHR46169:SF29">
    <property type="entry name" value="DNA REPLICATION-RELATED ELEMENT FACTOR, ISOFORM A"/>
    <property type="match status" value="1"/>
</dbReference>
<evidence type="ECO:0000313" key="3">
    <source>
        <dbReference type="EMBL" id="KAK3929754.1"/>
    </source>
</evidence>
<dbReference type="PANTHER" id="PTHR46169">
    <property type="entry name" value="DNA REPLICATION-RELATED ELEMENT FACTOR, ISOFORM A"/>
    <property type="match status" value="1"/>
</dbReference>
<gene>
    <name evidence="3" type="ORF">KUF71_019595</name>
</gene>
<keyword evidence="3" id="KW-0436">Ligase</keyword>
<name>A0AAE1HZA8_9NEOP</name>
<dbReference type="GO" id="GO:0005634">
    <property type="term" value="C:nucleus"/>
    <property type="evidence" value="ECO:0007669"/>
    <property type="project" value="TreeGrafter"/>
</dbReference>
<dbReference type="InterPro" id="IPR003349">
    <property type="entry name" value="JmjN"/>
</dbReference>
<protein>
    <submittedName>
        <fullName evidence="3">E3 SUMO-protein ligase ZBED1</fullName>
    </submittedName>
</protein>
<reference evidence="3" key="1">
    <citation type="submission" date="2021-07" db="EMBL/GenBank/DDBJ databases">
        <authorList>
            <person name="Catto M.A."/>
            <person name="Jacobson A."/>
            <person name="Kennedy G."/>
            <person name="Labadie P."/>
            <person name="Hunt B.G."/>
            <person name="Srinivasan R."/>
        </authorList>
    </citation>
    <scope>NUCLEOTIDE SEQUENCE</scope>
    <source>
        <strain evidence="3">PL_HMW_Pooled</strain>
        <tissue evidence="3">Head</tissue>
    </source>
</reference>
<proteinExistence type="predicted"/>
<feature type="region of interest" description="Disordered" evidence="1">
    <location>
        <begin position="279"/>
        <end position="311"/>
    </location>
</feature>
<evidence type="ECO:0000313" key="4">
    <source>
        <dbReference type="Proteomes" id="UP001219518"/>
    </source>
</evidence>
<evidence type="ECO:0000259" key="2">
    <source>
        <dbReference type="PROSITE" id="PS51183"/>
    </source>
</evidence>
<dbReference type="AlphaFoldDB" id="A0AAE1HZA8"/>
<reference evidence="3" key="2">
    <citation type="journal article" date="2023" name="BMC Genomics">
        <title>Pest status, molecular evolution, and epigenetic factors derived from the genome assembly of Frankliniella fusca, a thysanopteran phytovirus vector.</title>
        <authorList>
            <person name="Catto M.A."/>
            <person name="Labadie P.E."/>
            <person name="Jacobson A.L."/>
            <person name="Kennedy G.G."/>
            <person name="Srinivasan R."/>
            <person name="Hunt B.G."/>
        </authorList>
    </citation>
    <scope>NUCLEOTIDE SEQUENCE</scope>
    <source>
        <strain evidence="3">PL_HMW_Pooled</strain>
    </source>
</reference>
<accession>A0AAE1HZA8</accession>
<dbReference type="GO" id="GO:0046983">
    <property type="term" value="F:protein dimerization activity"/>
    <property type="evidence" value="ECO:0007669"/>
    <property type="project" value="InterPro"/>
</dbReference>
<dbReference type="Gene3D" id="2.60.120.650">
    <property type="entry name" value="Cupin"/>
    <property type="match status" value="1"/>
</dbReference>